<gene>
    <name evidence="5" type="ORF">LTR36_007795</name>
</gene>
<dbReference type="PANTHER" id="PTHR24198">
    <property type="entry name" value="ANKYRIN REPEAT AND PROTEIN KINASE DOMAIN-CONTAINING PROTEIN"/>
    <property type="match status" value="1"/>
</dbReference>
<dbReference type="PROSITE" id="PS50088">
    <property type="entry name" value="ANK_REPEAT"/>
    <property type="match status" value="4"/>
</dbReference>
<dbReference type="Pfam" id="PF12796">
    <property type="entry name" value="Ank_2"/>
    <property type="match status" value="2"/>
</dbReference>
<feature type="repeat" description="ANK" evidence="3">
    <location>
        <begin position="495"/>
        <end position="527"/>
    </location>
</feature>
<dbReference type="InterPro" id="IPR002110">
    <property type="entry name" value="Ankyrin_rpt"/>
</dbReference>
<evidence type="ECO:0000313" key="5">
    <source>
        <dbReference type="EMBL" id="KAK4541651.1"/>
    </source>
</evidence>
<name>A0AAV9J966_9PEZI</name>
<evidence type="ECO:0000256" key="3">
    <source>
        <dbReference type="PROSITE-ProRule" id="PRU00023"/>
    </source>
</evidence>
<dbReference type="PROSITE" id="PS50297">
    <property type="entry name" value="ANK_REP_REGION"/>
    <property type="match status" value="2"/>
</dbReference>
<keyword evidence="1" id="KW-0677">Repeat</keyword>
<sequence length="914" mass="99902">MAPTKGKETLLELCASSTTLGNIIAVHVLEYLSVAKAPPDGFNRLAVEFLETSRVLLPTKAGLAVAERARTQFLADITKELRERLRQAFTALTVLNQVVNRFLDNERKQGFSKLGKGFRMRFADSEVDKLRQSLAQCREALVRIPVVLAWTASEAQEEAAAGIGYTALAAVLDLPDPTGSTRGRQPSSASDTLHRKASYAAPSHESPRPAAAPLQDRYASASRREMHHADLPESVVSEHERYFRPAASTENSDMSAARALSYRSSTMPTPGSMTTIASPTATTTDIEEMMQVHDLDDKAPKQAVRITIDPTKVARWTPKRRGAVSPESRMALLVAVQQKNQKMVEQLLECGVPAESGPEERNLLRVAITNYDLANLRLLLLFGADANAQDRDGLTPLYTATESSFFEAAQLLLQYGADPNVSAGPYEEKWNPFALSLTNGKAHFAHLYLKHGADTDAIMENGNTPFVQAMNKTTAINFVELMLLYSADPDCKNGRGETALFRAIEAKRIDLVRILIEHGANPNLPGPKHMLWPAVHQPRILGVLLDQGADLQRAPGVLELATSINSLEAVNILLKHGVDVNAKKDGIYTPLCTAIRDNRGHLVDILLAAGADPNLPASEYPAFKCVTHHRAHLLPRLLAAGADPSSPRGIIETAVAHNDEESLLILLKHKVDPNARNSASHTALTTAIRMHRLELMDTLLAHGANPGVRGQDWPISMAVKSPEILAKLLPHIQASRINKGALELAVVADQLESVQLLLAKGVDVEEKNGGVFSPLTTSIREDRKAIFQYLIDEAGADPNAPGEHLPIIKAIRRHREHDLSYIEHLLAKGADINLMYRGWNAVLQALDNGDLEILKLLAHLGNPDLGARDEVGKSVLEILEERGLKEEEQILLGGRSPSPRMQEALSSLRSFVRQ</sequence>
<keyword evidence="2 3" id="KW-0040">ANK repeat</keyword>
<dbReference type="SMART" id="SM00248">
    <property type="entry name" value="ANK"/>
    <property type="match status" value="14"/>
</dbReference>
<evidence type="ECO:0000256" key="2">
    <source>
        <dbReference type="ARBA" id="ARBA00023043"/>
    </source>
</evidence>
<proteinExistence type="predicted"/>
<keyword evidence="6" id="KW-1185">Reference proteome</keyword>
<reference evidence="5 6" key="1">
    <citation type="submission" date="2021-11" db="EMBL/GenBank/DDBJ databases">
        <title>Black yeast isolated from Biological Soil Crust.</title>
        <authorList>
            <person name="Kurbessoian T."/>
        </authorList>
    </citation>
    <scope>NUCLEOTIDE SEQUENCE [LARGE SCALE GENOMIC DNA]</scope>
    <source>
        <strain evidence="5 6">CCFEE 5522</strain>
    </source>
</reference>
<feature type="repeat" description="ANK" evidence="3">
    <location>
        <begin position="392"/>
        <end position="424"/>
    </location>
</feature>
<feature type="repeat" description="ANK" evidence="3">
    <location>
        <begin position="737"/>
        <end position="769"/>
    </location>
</feature>
<feature type="repeat" description="ANK" evidence="3">
    <location>
        <begin position="558"/>
        <end position="585"/>
    </location>
</feature>
<dbReference type="Gene3D" id="1.25.40.20">
    <property type="entry name" value="Ankyrin repeat-containing domain"/>
    <property type="match status" value="4"/>
</dbReference>
<evidence type="ECO:0000256" key="1">
    <source>
        <dbReference type="ARBA" id="ARBA00022737"/>
    </source>
</evidence>
<dbReference type="EMBL" id="JAVFHQ010000050">
    <property type="protein sequence ID" value="KAK4541651.1"/>
    <property type="molecule type" value="Genomic_DNA"/>
</dbReference>
<dbReference type="AlphaFoldDB" id="A0AAV9J966"/>
<dbReference type="SUPFAM" id="SSF48403">
    <property type="entry name" value="Ankyrin repeat"/>
    <property type="match status" value="2"/>
</dbReference>
<evidence type="ECO:0000313" key="6">
    <source>
        <dbReference type="Proteomes" id="UP001324427"/>
    </source>
</evidence>
<accession>A0AAV9J966</accession>
<protein>
    <recommendedName>
        <fullName evidence="7">Ankyrin repeat protein</fullName>
    </recommendedName>
</protein>
<dbReference type="PANTHER" id="PTHR24198:SF165">
    <property type="entry name" value="ANKYRIN REPEAT-CONTAINING PROTEIN-RELATED"/>
    <property type="match status" value="1"/>
</dbReference>
<organism evidence="5 6">
    <name type="scientific">Oleoguttula mirabilis</name>
    <dbReference type="NCBI Taxonomy" id="1507867"/>
    <lineage>
        <taxon>Eukaryota</taxon>
        <taxon>Fungi</taxon>
        <taxon>Dikarya</taxon>
        <taxon>Ascomycota</taxon>
        <taxon>Pezizomycotina</taxon>
        <taxon>Dothideomycetes</taxon>
        <taxon>Dothideomycetidae</taxon>
        <taxon>Mycosphaerellales</taxon>
        <taxon>Teratosphaeriaceae</taxon>
        <taxon>Oleoguttula</taxon>
    </lineage>
</organism>
<dbReference type="InterPro" id="IPR036770">
    <property type="entry name" value="Ankyrin_rpt-contain_sf"/>
</dbReference>
<dbReference type="Proteomes" id="UP001324427">
    <property type="component" value="Unassembled WGS sequence"/>
</dbReference>
<comment type="caution">
    <text evidence="5">The sequence shown here is derived from an EMBL/GenBank/DDBJ whole genome shotgun (WGS) entry which is preliminary data.</text>
</comment>
<dbReference type="Pfam" id="PF13637">
    <property type="entry name" value="Ank_4"/>
    <property type="match status" value="1"/>
</dbReference>
<evidence type="ECO:0008006" key="7">
    <source>
        <dbReference type="Google" id="ProtNLM"/>
    </source>
</evidence>
<evidence type="ECO:0000256" key="4">
    <source>
        <dbReference type="SAM" id="MobiDB-lite"/>
    </source>
</evidence>
<feature type="compositionally biased region" description="Polar residues" evidence="4">
    <location>
        <begin position="178"/>
        <end position="191"/>
    </location>
</feature>
<feature type="region of interest" description="Disordered" evidence="4">
    <location>
        <begin position="176"/>
        <end position="229"/>
    </location>
</feature>